<keyword evidence="3" id="KW-1185">Reference proteome</keyword>
<protein>
    <submittedName>
        <fullName evidence="2">Uncharacterized protein</fullName>
    </submittedName>
</protein>
<evidence type="ECO:0000313" key="3">
    <source>
        <dbReference type="Proteomes" id="UP000056209"/>
    </source>
</evidence>
<organism evidence="2 3">
    <name type="scientific">Deinococcus grandis</name>
    <dbReference type="NCBI Taxonomy" id="57498"/>
    <lineage>
        <taxon>Bacteria</taxon>
        <taxon>Thermotogati</taxon>
        <taxon>Deinococcota</taxon>
        <taxon>Deinococci</taxon>
        <taxon>Deinococcales</taxon>
        <taxon>Deinococcaceae</taxon>
        <taxon>Deinococcus</taxon>
    </lineage>
</organism>
<dbReference type="EMBL" id="BCMS01000002">
    <property type="protein sequence ID" value="GAQ23408.1"/>
    <property type="molecule type" value="Genomic_DNA"/>
</dbReference>
<dbReference type="Proteomes" id="UP000056209">
    <property type="component" value="Unassembled WGS sequence"/>
</dbReference>
<name>A0A100HMG5_9DEIO</name>
<evidence type="ECO:0000313" key="2">
    <source>
        <dbReference type="EMBL" id="GAQ23408.1"/>
    </source>
</evidence>
<dbReference type="AlphaFoldDB" id="A0A100HMG5"/>
<feature type="chain" id="PRO_5007086659" evidence="1">
    <location>
        <begin position="18"/>
        <end position="356"/>
    </location>
</feature>
<reference evidence="3" key="1">
    <citation type="submission" date="2015-11" db="EMBL/GenBank/DDBJ databases">
        <title>Draft Genome Sequence of the Radioresistant Bacterium Deinococcus grandis, Isolated from Freshwater Fish in Japan.</title>
        <authorList>
            <person name="Satoh K."/>
            <person name="Onodera T."/>
            <person name="Omoso K."/>
            <person name="Takeda-Yano K."/>
            <person name="Katayama T."/>
            <person name="Oono Y."/>
            <person name="Narumi I."/>
        </authorList>
    </citation>
    <scope>NUCLEOTIDE SEQUENCE [LARGE SCALE GENOMIC DNA]</scope>
    <source>
        <strain evidence="3">ATCC 43672</strain>
    </source>
</reference>
<keyword evidence="1" id="KW-0732">Signal</keyword>
<comment type="caution">
    <text evidence="2">The sequence shown here is derived from an EMBL/GenBank/DDBJ whole genome shotgun (WGS) entry which is preliminary data.</text>
</comment>
<feature type="signal peptide" evidence="1">
    <location>
        <begin position="1"/>
        <end position="17"/>
    </location>
</feature>
<gene>
    <name evidence="2" type="ORF">DEIGR_200263</name>
</gene>
<evidence type="ECO:0000256" key="1">
    <source>
        <dbReference type="SAM" id="SignalP"/>
    </source>
</evidence>
<dbReference type="RefSeq" id="WP_058979221.1">
    <property type="nucleotide sequence ID" value="NZ_BCMS01000002.1"/>
</dbReference>
<accession>A0A100HMG5</accession>
<proteinExistence type="predicted"/>
<sequence length="356" mass="38205">MKRLLLSALLAVTTAHAAPAITPTLRIPGAAQVKLTEQDVNLMSMSLFTARNLLSGIESGDLTSFPCLDDDGIVTLLDRNDVTAYTAVRTALKSQGWTTAQEVRSPIGEATAFRLTRGNVNLMGMWMKNPDRAATRSRLALCQLKTDWKPRPAPADAALSAPAAGPLGAALRLTIPNWFDPAGVLYGTVTRDDTEHLAVRGTINRRGEATLTLARPPAPALRSAADWPAVFLDDNCTSGVTVSNPQAQLAAVDTLLFVPLNEKATDRQVLKAGETTSSFFLAERYQPTESAYVTLVYASAQVTLRGTAKCPSGVRQVNLNLPAGWSVIYRFQSNGSDGAVRLVNAPAQAAVQYWDR</sequence>